<dbReference type="EMBL" id="CM026429">
    <property type="protein sequence ID" value="KAG0564550.1"/>
    <property type="molecule type" value="Genomic_DNA"/>
</dbReference>
<keyword evidence="1" id="KW-0472">Membrane</keyword>
<accession>A0A8T0GZQ8</accession>
<feature type="transmembrane region" description="Helical" evidence="1">
    <location>
        <begin position="12"/>
        <end position="30"/>
    </location>
</feature>
<organism evidence="2 3">
    <name type="scientific">Ceratodon purpureus</name>
    <name type="common">Fire moss</name>
    <name type="synonym">Dicranum purpureum</name>
    <dbReference type="NCBI Taxonomy" id="3225"/>
    <lineage>
        <taxon>Eukaryota</taxon>
        <taxon>Viridiplantae</taxon>
        <taxon>Streptophyta</taxon>
        <taxon>Embryophyta</taxon>
        <taxon>Bryophyta</taxon>
        <taxon>Bryophytina</taxon>
        <taxon>Bryopsida</taxon>
        <taxon>Dicranidae</taxon>
        <taxon>Pseudoditrichales</taxon>
        <taxon>Ditrichaceae</taxon>
        <taxon>Ceratodon</taxon>
    </lineage>
</organism>
<proteinExistence type="predicted"/>
<reference evidence="2" key="1">
    <citation type="submission" date="2020-06" db="EMBL/GenBank/DDBJ databases">
        <title>WGS assembly of Ceratodon purpureus strain R40.</title>
        <authorList>
            <person name="Carey S.B."/>
            <person name="Jenkins J."/>
            <person name="Shu S."/>
            <person name="Lovell J.T."/>
            <person name="Sreedasyam A."/>
            <person name="Maumus F."/>
            <person name="Tiley G.P."/>
            <person name="Fernandez-Pozo N."/>
            <person name="Barry K."/>
            <person name="Chen C."/>
            <person name="Wang M."/>
            <person name="Lipzen A."/>
            <person name="Daum C."/>
            <person name="Saski C.A."/>
            <person name="Payton A.C."/>
            <person name="Mcbreen J.C."/>
            <person name="Conrad R.E."/>
            <person name="Kollar L.M."/>
            <person name="Olsson S."/>
            <person name="Huttunen S."/>
            <person name="Landis J.B."/>
            <person name="Wickett N.J."/>
            <person name="Johnson M.G."/>
            <person name="Rensing S.A."/>
            <person name="Grimwood J."/>
            <person name="Schmutz J."/>
            <person name="Mcdaniel S.F."/>
        </authorList>
    </citation>
    <scope>NUCLEOTIDE SEQUENCE</scope>
    <source>
        <strain evidence="2">R40</strain>
    </source>
</reference>
<evidence type="ECO:0000313" key="3">
    <source>
        <dbReference type="Proteomes" id="UP000822688"/>
    </source>
</evidence>
<gene>
    <name evidence="2" type="ORF">KC19_8G119700</name>
</gene>
<keyword evidence="1" id="KW-1133">Transmembrane helix</keyword>
<evidence type="ECO:0000256" key="1">
    <source>
        <dbReference type="SAM" id="Phobius"/>
    </source>
</evidence>
<dbReference type="Proteomes" id="UP000822688">
    <property type="component" value="Chromosome 8"/>
</dbReference>
<evidence type="ECO:0000313" key="2">
    <source>
        <dbReference type="EMBL" id="KAG0564550.1"/>
    </source>
</evidence>
<feature type="transmembrane region" description="Helical" evidence="1">
    <location>
        <begin position="42"/>
        <end position="62"/>
    </location>
</feature>
<name>A0A8T0GZQ8_CERPU</name>
<keyword evidence="1" id="KW-0812">Transmembrane</keyword>
<sequence length="114" mass="12647">MGLALSSDVLALHWICWASCGVMILWEELAEMDIQESVDRHCGGWIGSGVIFFALEMVVSLVEIGGMIVLDLFDFSIGGLMFSVCWSGFYSGVYQRFHTLGEVWCDDGPDRRGT</sequence>
<feature type="transmembrane region" description="Helical" evidence="1">
    <location>
        <begin position="68"/>
        <end position="90"/>
    </location>
</feature>
<keyword evidence="3" id="KW-1185">Reference proteome</keyword>
<protein>
    <submittedName>
        <fullName evidence="2">Uncharacterized protein</fullName>
    </submittedName>
</protein>
<comment type="caution">
    <text evidence="2">The sequence shown here is derived from an EMBL/GenBank/DDBJ whole genome shotgun (WGS) entry which is preliminary data.</text>
</comment>
<dbReference type="AlphaFoldDB" id="A0A8T0GZQ8"/>